<feature type="compositionally biased region" description="Polar residues" evidence="5">
    <location>
        <begin position="90"/>
        <end position="112"/>
    </location>
</feature>
<sequence length="577" mass="65744">MHRPKYKEGSLVHVADAVYDMFLQVELMFRNSQDTLMEGDNVKQRLVDKAIEITDEVELPACHKVKQKQLFALGDTVEALVALKTRSRLRSQNNTPVKSVTAKSPVKSPSKQTCRRVIGRQAPAPKALVHSPRYARKRKKTKLFDSDDTGADTEDEKPAIVDVALSSGAQNSLGVLEKRVAERLGARLRNILKLPKAHRWVCHEWFYASIDNVLLASENEFQQCLKDMLPHLKTCQLTRVEWCKIRRYLGKPRRCSQAFFREEVQSLHERRDRVRLLQQNKALDAKMFKDMPSEIPLPLHIGTLVTARLRKPQDGLFTGVIDAVDTQNATYRITFDRPGLGIRYVPDFEVLSNEAHDTVPLASYVDRHPPARLIFSSPPPPLPTDLPILTRLMKILRVKKEHIERLKELNCEAEKMKSLHDALTEDFKKKYAQVVLDLEQLNLDLNEHMLGIQQYCREIAPEHGIVEPLAGPLASRRRCVGDAEEMVRRCSGEYAVTADATTRLVMRLTALMMQIQSLSQHELSSFDFNSMSNSLTEIKETLEPANHRVFQDHVEIHINHIQSGLSQMGNLHAFSIS</sequence>
<evidence type="ECO:0000256" key="2">
    <source>
        <dbReference type="ARBA" id="ARBA00006732"/>
    </source>
</evidence>
<organism evidence="7 8">
    <name type="scientific">Priapulus caudatus</name>
    <name type="common">Priapulid worm</name>
    <dbReference type="NCBI Taxonomy" id="37621"/>
    <lineage>
        <taxon>Eukaryota</taxon>
        <taxon>Metazoa</taxon>
        <taxon>Ecdysozoa</taxon>
        <taxon>Scalidophora</taxon>
        <taxon>Priapulida</taxon>
        <taxon>Priapulimorpha</taxon>
        <taxon>Priapulimorphida</taxon>
        <taxon>Priapulidae</taxon>
        <taxon>Priapulus</taxon>
    </lineage>
</organism>
<dbReference type="RefSeq" id="XP_014672166.1">
    <property type="nucleotide sequence ID" value="XM_014816680.1"/>
</dbReference>
<feature type="coiled-coil region" evidence="4">
    <location>
        <begin position="392"/>
        <end position="426"/>
    </location>
</feature>
<dbReference type="InterPro" id="IPR010561">
    <property type="entry name" value="LIN-9/ALY1"/>
</dbReference>
<keyword evidence="7" id="KW-1185">Reference proteome</keyword>
<comment type="similarity">
    <text evidence="2">Belongs to the lin-9 family.</text>
</comment>
<dbReference type="GeneID" id="106812729"/>
<feature type="domain" description="DIRP" evidence="6">
    <location>
        <begin position="206"/>
        <end position="311"/>
    </location>
</feature>
<name>A0ABM1EIZ5_PRICU</name>
<dbReference type="Proteomes" id="UP000695022">
    <property type="component" value="Unplaced"/>
</dbReference>
<dbReference type="PANTHER" id="PTHR21689:SF2">
    <property type="entry name" value="PROTEIN LIN-9 HOMOLOG"/>
    <property type="match status" value="1"/>
</dbReference>
<dbReference type="InterPro" id="IPR045831">
    <property type="entry name" value="LIN9_C"/>
</dbReference>
<evidence type="ECO:0000313" key="7">
    <source>
        <dbReference type="Proteomes" id="UP000695022"/>
    </source>
</evidence>
<evidence type="ECO:0000256" key="5">
    <source>
        <dbReference type="SAM" id="MobiDB-lite"/>
    </source>
</evidence>
<keyword evidence="4" id="KW-0175">Coiled coil</keyword>
<dbReference type="Pfam" id="PF06584">
    <property type="entry name" value="DIRP"/>
    <property type="match status" value="1"/>
</dbReference>
<evidence type="ECO:0000256" key="1">
    <source>
        <dbReference type="ARBA" id="ARBA00004123"/>
    </source>
</evidence>
<evidence type="ECO:0000256" key="4">
    <source>
        <dbReference type="SAM" id="Coils"/>
    </source>
</evidence>
<evidence type="ECO:0000313" key="8">
    <source>
        <dbReference type="RefSeq" id="XP_014672166.1"/>
    </source>
</evidence>
<dbReference type="PANTHER" id="PTHR21689">
    <property type="entry name" value="LIN-9"/>
    <property type="match status" value="1"/>
</dbReference>
<dbReference type="InterPro" id="IPR033471">
    <property type="entry name" value="DIRP"/>
</dbReference>
<accession>A0ABM1EIZ5</accession>
<reference evidence="8" key="1">
    <citation type="submission" date="2025-08" db="UniProtKB">
        <authorList>
            <consortium name="RefSeq"/>
        </authorList>
    </citation>
    <scope>IDENTIFICATION</scope>
</reference>
<gene>
    <name evidence="8" type="primary">LOC106812729</name>
</gene>
<dbReference type="SMART" id="SM01135">
    <property type="entry name" value="DIRP"/>
    <property type="match status" value="1"/>
</dbReference>
<evidence type="ECO:0000256" key="3">
    <source>
        <dbReference type="ARBA" id="ARBA00023242"/>
    </source>
</evidence>
<evidence type="ECO:0000259" key="6">
    <source>
        <dbReference type="SMART" id="SM01135"/>
    </source>
</evidence>
<comment type="subcellular location">
    <subcellularLocation>
        <location evidence="1">Nucleus</location>
    </subcellularLocation>
</comment>
<proteinExistence type="inferred from homology"/>
<keyword evidence="3" id="KW-0539">Nucleus</keyword>
<protein>
    <submittedName>
        <fullName evidence="8">Protein lin-9 homolog</fullName>
    </submittedName>
</protein>
<dbReference type="Pfam" id="PF19438">
    <property type="entry name" value="LIN9_C"/>
    <property type="match status" value="1"/>
</dbReference>
<feature type="region of interest" description="Disordered" evidence="5">
    <location>
        <begin position="90"/>
        <end position="116"/>
    </location>
</feature>